<keyword evidence="6 10" id="KW-1133">Transmembrane helix</keyword>
<comment type="similarity">
    <text evidence="2 10">Belongs to the MscL family.</text>
</comment>
<dbReference type="GO" id="GO:0005886">
    <property type="term" value="C:plasma membrane"/>
    <property type="evidence" value="ECO:0007669"/>
    <property type="project" value="UniProtKB-SubCell"/>
</dbReference>
<evidence type="ECO:0000313" key="12">
    <source>
        <dbReference type="EMBL" id="MST90489.1"/>
    </source>
</evidence>
<keyword evidence="7 10" id="KW-0406">Ion transport</keyword>
<dbReference type="Pfam" id="PF01741">
    <property type="entry name" value="MscL"/>
    <property type="match status" value="1"/>
</dbReference>
<evidence type="ECO:0000313" key="14">
    <source>
        <dbReference type="Proteomes" id="UP000032483"/>
    </source>
</evidence>
<evidence type="ECO:0000256" key="4">
    <source>
        <dbReference type="ARBA" id="ARBA00022475"/>
    </source>
</evidence>
<feature type="transmembrane region" description="Helical" evidence="10">
    <location>
        <begin position="77"/>
        <end position="96"/>
    </location>
</feature>
<dbReference type="PRINTS" id="PR01264">
    <property type="entry name" value="MECHCHANNEL"/>
</dbReference>
<evidence type="ECO:0000256" key="2">
    <source>
        <dbReference type="ARBA" id="ARBA00007254"/>
    </source>
</evidence>
<evidence type="ECO:0000313" key="13">
    <source>
        <dbReference type="EMBL" id="MTS50004.1"/>
    </source>
</evidence>
<evidence type="ECO:0000256" key="8">
    <source>
        <dbReference type="ARBA" id="ARBA00023136"/>
    </source>
</evidence>
<comment type="subcellular location">
    <subcellularLocation>
        <location evidence="1 10">Cell membrane</location>
        <topology evidence="1 10">Multi-pass membrane protein</topology>
    </subcellularLocation>
</comment>
<dbReference type="NCBIfam" id="NF001843">
    <property type="entry name" value="PRK00567.1-4"/>
    <property type="match status" value="1"/>
</dbReference>
<dbReference type="GO" id="GO:0008381">
    <property type="term" value="F:mechanosensitive monoatomic ion channel activity"/>
    <property type="evidence" value="ECO:0007669"/>
    <property type="project" value="UniProtKB-UniRule"/>
</dbReference>
<dbReference type="Gene3D" id="1.10.1200.120">
    <property type="entry name" value="Large-conductance mechanosensitive channel, MscL, domain 1"/>
    <property type="match status" value="1"/>
</dbReference>
<keyword evidence="14" id="KW-1185">Reference proteome</keyword>
<dbReference type="PROSITE" id="PS01327">
    <property type="entry name" value="MSCL"/>
    <property type="match status" value="1"/>
</dbReference>
<dbReference type="Proteomes" id="UP000032483">
    <property type="component" value="Unassembled WGS sequence"/>
</dbReference>
<evidence type="ECO:0000313" key="16">
    <source>
        <dbReference type="Proteomes" id="UP000449193"/>
    </source>
</evidence>
<keyword evidence="4 10" id="KW-1003">Cell membrane</keyword>
<comment type="subunit">
    <text evidence="10">Homopentamer.</text>
</comment>
<evidence type="ECO:0000256" key="10">
    <source>
        <dbReference type="HAMAP-Rule" id="MF_00115"/>
    </source>
</evidence>
<keyword evidence="3 10" id="KW-0813">Transport</keyword>
<evidence type="ECO:0000256" key="5">
    <source>
        <dbReference type="ARBA" id="ARBA00022692"/>
    </source>
</evidence>
<dbReference type="NCBIfam" id="TIGR00220">
    <property type="entry name" value="mscL"/>
    <property type="match status" value="1"/>
</dbReference>
<evidence type="ECO:0000256" key="9">
    <source>
        <dbReference type="ARBA" id="ARBA00023303"/>
    </source>
</evidence>
<comment type="caution">
    <text evidence="11">The sequence shown here is derived from an EMBL/GenBank/DDBJ whole genome shotgun (WGS) entry which is preliminary data.</text>
</comment>
<evidence type="ECO:0000256" key="3">
    <source>
        <dbReference type="ARBA" id="ARBA00022448"/>
    </source>
</evidence>
<dbReference type="PANTHER" id="PTHR30266">
    <property type="entry name" value="MECHANOSENSITIVE CHANNEL MSCL"/>
    <property type="match status" value="1"/>
</dbReference>
<evidence type="ECO:0000256" key="1">
    <source>
        <dbReference type="ARBA" id="ARBA00004651"/>
    </source>
</evidence>
<dbReference type="Proteomes" id="UP000449193">
    <property type="component" value="Unassembled WGS sequence"/>
</dbReference>
<proteinExistence type="inferred from homology"/>
<dbReference type="InterPro" id="IPR037673">
    <property type="entry name" value="MSC/AndL"/>
</dbReference>
<sequence length="141" mass="15304">MKKFLTEFKEFAVRGNVIDMAVGIVIGGAFSKIVTALVNMVMSVVGLFTSAVNLSELAVTLQRAGEEAPYFSLPYGAFLQSVLEFIILALCVFCALKVINRFKRKKAEEVVEAAAAAEPSKEETLLAEIRDLLKAQAETGK</sequence>
<dbReference type="InterPro" id="IPR019823">
    <property type="entry name" value="Mechanosensitive_channel_CS"/>
</dbReference>
<dbReference type="GeneID" id="42856406"/>
<accession>A0A0D8J0G6</accession>
<dbReference type="Proteomes" id="UP000431913">
    <property type="component" value="Unassembled WGS sequence"/>
</dbReference>
<protein>
    <recommendedName>
        <fullName evidence="10">Large-conductance mechanosensitive channel</fullName>
    </recommendedName>
</protein>
<dbReference type="PANTHER" id="PTHR30266:SF2">
    <property type="entry name" value="LARGE-CONDUCTANCE MECHANOSENSITIVE CHANNEL"/>
    <property type="match status" value="1"/>
</dbReference>
<dbReference type="AlphaFoldDB" id="A0A0D8J0G6"/>
<comment type="function">
    <text evidence="10">Channel that opens in response to stretch forces in the membrane lipid bilayer. May participate in the regulation of osmotic pressure changes within the cell.</text>
</comment>
<dbReference type="InterPro" id="IPR036019">
    <property type="entry name" value="MscL_channel"/>
</dbReference>
<evidence type="ECO:0000256" key="7">
    <source>
        <dbReference type="ARBA" id="ARBA00023065"/>
    </source>
</evidence>
<dbReference type="HAMAP" id="MF_00115">
    <property type="entry name" value="MscL"/>
    <property type="match status" value="1"/>
</dbReference>
<evidence type="ECO:0000313" key="11">
    <source>
        <dbReference type="EMBL" id="KJF40407.1"/>
    </source>
</evidence>
<keyword evidence="5 10" id="KW-0812">Transmembrane</keyword>
<organism evidence="11 14">
    <name type="scientific">Ruthenibacterium lactatiformans</name>
    <dbReference type="NCBI Taxonomy" id="1550024"/>
    <lineage>
        <taxon>Bacteria</taxon>
        <taxon>Bacillati</taxon>
        <taxon>Bacillota</taxon>
        <taxon>Clostridia</taxon>
        <taxon>Eubacteriales</taxon>
        <taxon>Oscillospiraceae</taxon>
        <taxon>Ruthenibacterium</taxon>
    </lineage>
</organism>
<dbReference type="InterPro" id="IPR001185">
    <property type="entry name" value="MS_channel"/>
</dbReference>
<dbReference type="RefSeq" id="WP_050005038.1">
    <property type="nucleotide sequence ID" value="NZ_CAUBBA010000032.1"/>
</dbReference>
<keyword evidence="8 10" id="KW-0472">Membrane</keyword>
<keyword evidence="9 10" id="KW-0407">Ion channel</keyword>
<dbReference type="EMBL" id="WMZR01000001">
    <property type="protein sequence ID" value="MTS50004.1"/>
    <property type="molecule type" value="Genomic_DNA"/>
</dbReference>
<feature type="transmembrane region" description="Helical" evidence="10">
    <location>
        <begin position="21"/>
        <end position="48"/>
    </location>
</feature>
<evidence type="ECO:0000313" key="15">
    <source>
        <dbReference type="Proteomes" id="UP000431913"/>
    </source>
</evidence>
<name>A0A0D8J0G6_9FIRM</name>
<dbReference type="PATRIC" id="fig|1550024.3.peg.1628"/>
<reference evidence="13 16" key="2">
    <citation type="journal article" date="2019" name="Nat. Med.">
        <title>A library of human gut bacterial isolates paired with longitudinal multiomics data enables mechanistic microbiome research.</title>
        <authorList>
            <person name="Poyet M."/>
            <person name="Groussin M."/>
            <person name="Gibbons S.M."/>
            <person name="Avila-Pacheco J."/>
            <person name="Jiang X."/>
            <person name="Kearney S.M."/>
            <person name="Perrotta A.R."/>
            <person name="Berdy B."/>
            <person name="Zhao S."/>
            <person name="Lieberman T.D."/>
            <person name="Swanson P.K."/>
            <person name="Smith M."/>
            <person name="Roesemann S."/>
            <person name="Alexander J.E."/>
            <person name="Rich S.A."/>
            <person name="Livny J."/>
            <person name="Vlamakis H."/>
            <person name="Clish C."/>
            <person name="Bullock K."/>
            <person name="Deik A."/>
            <person name="Scott J."/>
            <person name="Pierce K.A."/>
            <person name="Xavier R.J."/>
            <person name="Alm E.J."/>
        </authorList>
    </citation>
    <scope>NUCLEOTIDE SEQUENCE [LARGE SCALE GENOMIC DNA]</scope>
    <source>
        <strain evidence="13 16">BIOML-A7</strain>
    </source>
</reference>
<dbReference type="EMBL" id="JXXK01000007">
    <property type="protein sequence ID" value="KJF40407.1"/>
    <property type="molecule type" value="Genomic_DNA"/>
</dbReference>
<gene>
    <name evidence="10 12" type="primary">mscL</name>
    <name evidence="12" type="ORF">FYJ76_00830</name>
    <name evidence="13" type="ORF">GMD52_00415</name>
    <name evidence="11" type="ORF">TQ39_07235</name>
</gene>
<evidence type="ECO:0000256" key="6">
    <source>
        <dbReference type="ARBA" id="ARBA00022989"/>
    </source>
</evidence>
<reference evidence="12 15" key="3">
    <citation type="submission" date="2019-08" db="EMBL/GenBank/DDBJ databases">
        <title>In-depth cultivation of the pig gut microbiome towards novel bacterial diversity and tailored functional studies.</title>
        <authorList>
            <person name="Wylensek D."/>
            <person name="Hitch T.C.A."/>
            <person name="Clavel T."/>
        </authorList>
    </citation>
    <scope>NUCLEOTIDE SEQUENCE [LARGE SCALE GENOMIC DNA]</scope>
    <source>
        <strain evidence="12 15">WCA3-601-WT-6J</strain>
    </source>
</reference>
<dbReference type="EMBL" id="VUNJ01000001">
    <property type="protein sequence ID" value="MST90489.1"/>
    <property type="molecule type" value="Genomic_DNA"/>
</dbReference>
<dbReference type="SUPFAM" id="SSF81330">
    <property type="entry name" value="Gated mechanosensitive channel"/>
    <property type="match status" value="1"/>
</dbReference>
<reference evidence="11" key="1">
    <citation type="submission" date="2015-02" db="EMBL/GenBank/DDBJ databases">
        <title>A novel member of the family Ruminococcaceae isolated from human feces.</title>
        <authorList>
            <person name="Shkoporov A.N."/>
            <person name="Chaplin A.V."/>
            <person name="Motuzova O.V."/>
            <person name="Kafarskaia L.I."/>
            <person name="Khokhlova E.V."/>
            <person name="Efimov B.A."/>
        </authorList>
    </citation>
    <scope>NUCLEOTIDE SEQUENCE [LARGE SCALE GENOMIC DNA]</scope>
    <source>
        <strain evidence="11">585-1</strain>
    </source>
</reference>